<reference evidence="1" key="1">
    <citation type="submission" date="2014-11" db="EMBL/GenBank/DDBJ databases">
        <authorList>
            <person name="Amaro Gonzalez C."/>
        </authorList>
    </citation>
    <scope>NUCLEOTIDE SEQUENCE</scope>
</reference>
<name>A0A0E9R3A8_ANGAN</name>
<evidence type="ECO:0000313" key="1">
    <source>
        <dbReference type="EMBL" id="JAH23614.1"/>
    </source>
</evidence>
<proteinExistence type="predicted"/>
<sequence length="35" mass="4216">MFRINNHFKYILSSYYASIGTYTKLKSQRTVFFSC</sequence>
<organism evidence="1">
    <name type="scientific">Anguilla anguilla</name>
    <name type="common">European freshwater eel</name>
    <name type="synonym">Muraena anguilla</name>
    <dbReference type="NCBI Taxonomy" id="7936"/>
    <lineage>
        <taxon>Eukaryota</taxon>
        <taxon>Metazoa</taxon>
        <taxon>Chordata</taxon>
        <taxon>Craniata</taxon>
        <taxon>Vertebrata</taxon>
        <taxon>Euteleostomi</taxon>
        <taxon>Actinopterygii</taxon>
        <taxon>Neopterygii</taxon>
        <taxon>Teleostei</taxon>
        <taxon>Anguilliformes</taxon>
        <taxon>Anguillidae</taxon>
        <taxon>Anguilla</taxon>
    </lineage>
</organism>
<protein>
    <submittedName>
        <fullName evidence="1">Uncharacterized protein</fullName>
    </submittedName>
</protein>
<accession>A0A0E9R3A8</accession>
<dbReference type="EMBL" id="GBXM01084963">
    <property type="protein sequence ID" value="JAH23614.1"/>
    <property type="molecule type" value="Transcribed_RNA"/>
</dbReference>
<dbReference type="AlphaFoldDB" id="A0A0E9R3A8"/>
<reference evidence="1" key="2">
    <citation type="journal article" date="2015" name="Fish Shellfish Immunol.">
        <title>Early steps in the European eel (Anguilla anguilla)-Vibrio vulnificus interaction in the gills: Role of the RtxA13 toxin.</title>
        <authorList>
            <person name="Callol A."/>
            <person name="Pajuelo D."/>
            <person name="Ebbesson L."/>
            <person name="Teles M."/>
            <person name="MacKenzie S."/>
            <person name="Amaro C."/>
        </authorList>
    </citation>
    <scope>NUCLEOTIDE SEQUENCE</scope>
</reference>